<dbReference type="GO" id="GO:0097602">
    <property type="term" value="F:cullin family protein binding"/>
    <property type="evidence" value="ECO:0007669"/>
    <property type="project" value="TreeGrafter"/>
</dbReference>
<dbReference type="PROSITE" id="PS51229">
    <property type="entry name" value="DCUN1"/>
    <property type="match status" value="1"/>
</dbReference>
<dbReference type="OrthoDB" id="286637at2759"/>
<dbReference type="GO" id="GO:0045116">
    <property type="term" value="P:protein neddylation"/>
    <property type="evidence" value="ECO:0007669"/>
    <property type="project" value="TreeGrafter"/>
</dbReference>
<comment type="function">
    <text evidence="2">Neddylation of cullins play an essential role in the regulation of SCF-type complexes activity.</text>
</comment>
<feature type="domain" description="DCUN1" evidence="3">
    <location>
        <begin position="65"/>
        <end position="140"/>
    </location>
</feature>
<evidence type="ECO:0000313" key="5">
    <source>
        <dbReference type="Proteomes" id="UP000193648"/>
    </source>
</evidence>
<name>A0A1Y2GJ46_9FUNG</name>
<dbReference type="PANTHER" id="PTHR12281">
    <property type="entry name" value="RP42 RELATED"/>
    <property type="match status" value="1"/>
</dbReference>
<dbReference type="GO" id="GO:0000151">
    <property type="term" value="C:ubiquitin ligase complex"/>
    <property type="evidence" value="ECO:0007669"/>
    <property type="project" value="TreeGrafter"/>
</dbReference>
<dbReference type="SUPFAM" id="SSF46934">
    <property type="entry name" value="UBA-like"/>
    <property type="match status" value="1"/>
</dbReference>
<dbReference type="Gene3D" id="1.10.8.10">
    <property type="entry name" value="DNA helicase RuvA subunit, C-terminal domain"/>
    <property type="match status" value="1"/>
</dbReference>
<evidence type="ECO:0000313" key="4">
    <source>
        <dbReference type="EMBL" id="ORZ12480.1"/>
    </source>
</evidence>
<dbReference type="InterPro" id="IPR009060">
    <property type="entry name" value="UBA-like_sf"/>
</dbReference>
<dbReference type="GO" id="GO:0031624">
    <property type="term" value="F:ubiquitin conjugating enzyme binding"/>
    <property type="evidence" value="ECO:0007669"/>
    <property type="project" value="TreeGrafter"/>
</dbReference>
<dbReference type="PANTHER" id="PTHR12281:SF31">
    <property type="entry name" value="DCN1-LIKE PROTEIN 3"/>
    <property type="match status" value="1"/>
</dbReference>
<gene>
    <name evidence="4" type="ORF">BCR41DRAFT_100524</name>
</gene>
<evidence type="ECO:0000256" key="2">
    <source>
        <dbReference type="RuleBase" id="RU410713"/>
    </source>
</evidence>
<sequence>MNYLTQDQRSKVQNLTGITNMRESAAITLLKDCRWDIQVAVNTFYGGGSGSNTTSQSNTKSLPPVNVKQIEKIFDDFKDDTNYILIEGMEKFCAALDVDPTDVVMLVMAWHLKAENMCEFTRSGFIEGWTKLRYRTQDPP</sequence>
<dbReference type="InterPro" id="IPR014764">
    <property type="entry name" value="DCN-prot"/>
</dbReference>
<dbReference type="EMBL" id="MCFF01000025">
    <property type="protein sequence ID" value="ORZ12480.1"/>
    <property type="molecule type" value="Genomic_DNA"/>
</dbReference>
<dbReference type="GO" id="GO:0032182">
    <property type="term" value="F:ubiquitin-like protein binding"/>
    <property type="evidence" value="ECO:0007669"/>
    <property type="project" value="TreeGrafter"/>
</dbReference>
<dbReference type="RefSeq" id="XP_021880099.1">
    <property type="nucleotide sequence ID" value="XM_022019304.1"/>
</dbReference>
<evidence type="ECO:0000256" key="1">
    <source>
        <dbReference type="ARBA" id="ARBA00022786"/>
    </source>
</evidence>
<comment type="caution">
    <text evidence="4">The sequence shown here is derived from an EMBL/GenBank/DDBJ whole genome shotgun (WGS) entry which is preliminary data.</text>
</comment>
<proteinExistence type="predicted"/>
<dbReference type="STRING" id="64571.A0A1Y2GJ46"/>
<dbReference type="Gene3D" id="1.10.238.10">
    <property type="entry name" value="EF-hand"/>
    <property type="match status" value="1"/>
</dbReference>
<dbReference type="Proteomes" id="UP000193648">
    <property type="component" value="Unassembled WGS sequence"/>
</dbReference>
<dbReference type="AlphaFoldDB" id="A0A1Y2GJ46"/>
<dbReference type="InterPro" id="IPR005176">
    <property type="entry name" value="PONY_dom"/>
</dbReference>
<accession>A0A1Y2GJ46</accession>
<dbReference type="InParanoid" id="A0A1Y2GJ46"/>
<dbReference type="GeneID" id="33561149"/>
<protein>
    <recommendedName>
        <fullName evidence="2">Defective in cullin neddylation protein</fullName>
    </recommendedName>
</protein>
<keyword evidence="1" id="KW-0833">Ubl conjugation pathway</keyword>
<evidence type="ECO:0000259" key="3">
    <source>
        <dbReference type="PROSITE" id="PS51229"/>
    </source>
</evidence>
<reference evidence="4 5" key="1">
    <citation type="submission" date="2016-07" db="EMBL/GenBank/DDBJ databases">
        <title>Pervasive Adenine N6-methylation of Active Genes in Fungi.</title>
        <authorList>
            <consortium name="DOE Joint Genome Institute"/>
            <person name="Mondo S.J."/>
            <person name="Dannebaum R.O."/>
            <person name="Kuo R.C."/>
            <person name="Labutti K."/>
            <person name="Haridas S."/>
            <person name="Kuo A."/>
            <person name="Salamov A."/>
            <person name="Ahrendt S.R."/>
            <person name="Lipzen A."/>
            <person name="Sullivan W."/>
            <person name="Andreopoulos W.B."/>
            <person name="Clum A."/>
            <person name="Lindquist E."/>
            <person name="Daum C."/>
            <person name="Ramamoorthy G.K."/>
            <person name="Gryganskyi A."/>
            <person name="Culley D."/>
            <person name="Magnuson J.K."/>
            <person name="James T.Y."/>
            <person name="O'Malley M.A."/>
            <person name="Stajich J.E."/>
            <person name="Spatafora J.W."/>
            <person name="Visel A."/>
            <person name="Grigoriev I.V."/>
        </authorList>
    </citation>
    <scope>NUCLEOTIDE SEQUENCE [LARGE SCALE GENOMIC DNA]</scope>
    <source>
        <strain evidence="4 5">NRRL 3116</strain>
    </source>
</reference>
<organism evidence="4 5">
    <name type="scientific">Lobosporangium transversale</name>
    <dbReference type="NCBI Taxonomy" id="64571"/>
    <lineage>
        <taxon>Eukaryota</taxon>
        <taxon>Fungi</taxon>
        <taxon>Fungi incertae sedis</taxon>
        <taxon>Mucoromycota</taxon>
        <taxon>Mortierellomycotina</taxon>
        <taxon>Mortierellomycetes</taxon>
        <taxon>Mortierellales</taxon>
        <taxon>Mortierellaceae</taxon>
        <taxon>Lobosporangium</taxon>
    </lineage>
</organism>
<dbReference type="Pfam" id="PF14555">
    <property type="entry name" value="UBA_4"/>
    <property type="match status" value="1"/>
</dbReference>
<keyword evidence="5" id="KW-1185">Reference proteome</keyword>